<dbReference type="Pfam" id="PF10236">
    <property type="entry name" value="DAP3"/>
    <property type="match status" value="1"/>
</dbReference>
<dbReference type="Proteomes" id="UP000800038">
    <property type="component" value="Unassembled WGS sequence"/>
</dbReference>
<evidence type="ECO:0000313" key="9">
    <source>
        <dbReference type="EMBL" id="KAF1945414.1"/>
    </source>
</evidence>
<proteinExistence type="inferred from homology"/>
<dbReference type="InterPro" id="IPR019368">
    <property type="entry name" value="Ribosomal_mS29"/>
</dbReference>
<evidence type="ECO:0000256" key="8">
    <source>
        <dbReference type="SAM" id="MobiDB-lite"/>
    </source>
</evidence>
<protein>
    <recommendedName>
        <fullName evidence="7">Small ribosomal subunit protein mS29</fullName>
    </recommendedName>
</protein>
<dbReference type="GO" id="GO:0005763">
    <property type="term" value="C:mitochondrial small ribosomal subunit"/>
    <property type="evidence" value="ECO:0007669"/>
    <property type="project" value="TreeGrafter"/>
</dbReference>
<evidence type="ECO:0000256" key="4">
    <source>
        <dbReference type="ARBA" id="ARBA00022980"/>
    </source>
</evidence>
<evidence type="ECO:0000256" key="5">
    <source>
        <dbReference type="ARBA" id="ARBA00023128"/>
    </source>
</evidence>
<dbReference type="PANTHER" id="PTHR12810">
    <property type="entry name" value="MITOCHONDRIAL 28S RIBOSOMAL PROTEIN S29"/>
    <property type="match status" value="1"/>
</dbReference>
<keyword evidence="4" id="KW-0689">Ribosomal protein</keyword>
<keyword evidence="10" id="KW-1185">Reference proteome</keyword>
<reference evidence="9" key="1">
    <citation type="journal article" date="2020" name="Stud. Mycol.">
        <title>101 Dothideomycetes genomes: a test case for predicting lifestyles and emergence of pathogens.</title>
        <authorList>
            <person name="Haridas S."/>
            <person name="Albert R."/>
            <person name="Binder M."/>
            <person name="Bloem J."/>
            <person name="Labutti K."/>
            <person name="Salamov A."/>
            <person name="Andreopoulos B."/>
            <person name="Baker S."/>
            <person name="Barry K."/>
            <person name="Bills G."/>
            <person name="Bluhm B."/>
            <person name="Cannon C."/>
            <person name="Castanera R."/>
            <person name="Culley D."/>
            <person name="Daum C."/>
            <person name="Ezra D."/>
            <person name="Gonzalez J."/>
            <person name="Henrissat B."/>
            <person name="Kuo A."/>
            <person name="Liang C."/>
            <person name="Lipzen A."/>
            <person name="Lutzoni F."/>
            <person name="Magnuson J."/>
            <person name="Mondo S."/>
            <person name="Nolan M."/>
            <person name="Ohm R."/>
            <person name="Pangilinan J."/>
            <person name="Park H.-J."/>
            <person name="Ramirez L."/>
            <person name="Alfaro M."/>
            <person name="Sun H."/>
            <person name="Tritt A."/>
            <person name="Yoshinaga Y."/>
            <person name="Zwiers L.-H."/>
            <person name="Turgeon B."/>
            <person name="Goodwin S."/>
            <person name="Spatafora J."/>
            <person name="Crous P."/>
            <person name="Grigoriev I."/>
        </authorList>
    </citation>
    <scope>NUCLEOTIDE SEQUENCE</scope>
    <source>
        <strain evidence="9">CBS 161.51</strain>
    </source>
</reference>
<keyword evidence="5" id="KW-0496">Mitochondrion</keyword>
<dbReference type="AlphaFoldDB" id="A0A6A5T0B6"/>
<sequence length="482" mass="52798">MPPSPCLRSFSRLSLDASTHNFLAPRLLHPRVACFSTSTARPAAAPKKKGSTAAPKKGVKSLNTKKGKKSPGGDAGKRPAQGDRKALRKRIVLSNDNALEVSSLTDLDKANVLSDANEGKVMGLPAEKVVDALRAVDAFKTTQGWSLFRRPAVLMRKEAMQLASLFREVEDSATGPQKRTIRRILSGERMSGKSTLLLQGMSMAFLRDWFVISLPEAQDIVNAHTDYAPLPNSQPMQYTQDTYTANLLQQMLKSNVTFFESAKLTTTPDLPLPLPAKARLADLVALGMANPEASWPVFVALWNELSQPGRPPILLAVDGLSHIMRHSAYMSAEVKPIHAHDLTLIRHFVDHLSGQKKLPNGGLVLGATSQSNAPTSPALDFCIEVAQARQKTSDNVPQWNPYKNVDVRVMDALKDLNSDSKDFDVIKVGGLSKEEARSIMEYYAESGMLRHQVNEGFVSEKWSLAGMGNIGELEKVSVRLRL</sequence>
<evidence type="ECO:0000313" key="10">
    <source>
        <dbReference type="Proteomes" id="UP000800038"/>
    </source>
</evidence>
<dbReference type="OrthoDB" id="274828at2759"/>
<dbReference type="GO" id="GO:0003735">
    <property type="term" value="F:structural constituent of ribosome"/>
    <property type="evidence" value="ECO:0007669"/>
    <property type="project" value="TreeGrafter"/>
</dbReference>
<organism evidence="9 10">
    <name type="scientific">Clathrospora elynae</name>
    <dbReference type="NCBI Taxonomy" id="706981"/>
    <lineage>
        <taxon>Eukaryota</taxon>
        <taxon>Fungi</taxon>
        <taxon>Dikarya</taxon>
        <taxon>Ascomycota</taxon>
        <taxon>Pezizomycotina</taxon>
        <taxon>Dothideomycetes</taxon>
        <taxon>Pleosporomycetidae</taxon>
        <taxon>Pleosporales</taxon>
        <taxon>Diademaceae</taxon>
        <taxon>Clathrospora</taxon>
    </lineage>
</organism>
<evidence type="ECO:0000256" key="3">
    <source>
        <dbReference type="ARBA" id="ARBA00022946"/>
    </source>
</evidence>
<gene>
    <name evidence="9" type="ORF">EJ02DRAFT_338680</name>
</gene>
<evidence type="ECO:0000256" key="6">
    <source>
        <dbReference type="ARBA" id="ARBA00023274"/>
    </source>
</evidence>
<feature type="compositionally biased region" description="Basic residues" evidence="8">
    <location>
        <begin position="57"/>
        <end position="69"/>
    </location>
</feature>
<evidence type="ECO:0000256" key="2">
    <source>
        <dbReference type="ARBA" id="ARBA00009863"/>
    </source>
</evidence>
<evidence type="ECO:0000256" key="7">
    <source>
        <dbReference type="ARBA" id="ARBA00035140"/>
    </source>
</evidence>
<keyword evidence="6" id="KW-0687">Ribonucleoprotein</keyword>
<name>A0A6A5T0B6_9PLEO</name>
<dbReference type="PANTHER" id="PTHR12810:SF0">
    <property type="entry name" value="SMALL RIBOSOMAL SUBUNIT PROTEIN MS29"/>
    <property type="match status" value="1"/>
</dbReference>
<feature type="region of interest" description="Disordered" evidence="8">
    <location>
        <begin position="38"/>
        <end position="85"/>
    </location>
</feature>
<comment type="similarity">
    <text evidence="2">Belongs to the mitochondrion-specific ribosomal protein mS29 family.</text>
</comment>
<comment type="subcellular location">
    <subcellularLocation>
        <location evidence="1">Mitochondrion</location>
    </subcellularLocation>
</comment>
<evidence type="ECO:0000256" key="1">
    <source>
        <dbReference type="ARBA" id="ARBA00004173"/>
    </source>
</evidence>
<dbReference type="EMBL" id="ML976009">
    <property type="protein sequence ID" value="KAF1945414.1"/>
    <property type="molecule type" value="Genomic_DNA"/>
</dbReference>
<accession>A0A6A5T0B6</accession>
<feature type="compositionally biased region" description="Basic and acidic residues" evidence="8">
    <location>
        <begin position="75"/>
        <end position="85"/>
    </location>
</feature>
<keyword evidence="3" id="KW-0809">Transit peptide</keyword>